<dbReference type="InterPro" id="IPR011708">
    <property type="entry name" value="DNA_pol3_alpha_NTPase_dom"/>
</dbReference>
<dbReference type="Gene3D" id="3.20.20.140">
    <property type="entry name" value="Metal-dependent hydrolases"/>
    <property type="match status" value="2"/>
</dbReference>
<proteinExistence type="predicted"/>
<evidence type="ECO:0000256" key="5">
    <source>
        <dbReference type="ARBA" id="ARBA00022932"/>
    </source>
</evidence>
<feature type="domain" description="DNA polymerase III alpha subunit finger" evidence="10">
    <location>
        <begin position="493"/>
        <end position="662"/>
    </location>
</feature>
<protein>
    <recommendedName>
        <fullName evidence="1">DNA-directed DNA polymerase</fullName>
        <ecNumber evidence="1">2.7.7.7</ecNumber>
    </recommendedName>
</protein>
<evidence type="ECO:0000259" key="8">
    <source>
        <dbReference type="Pfam" id="PF07733"/>
    </source>
</evidence>
<evidence type="ECO:0000256" key="6">
    <source>
        <dbReference type="ARBA" id="ARBA00049244"/>
    </source>
</evidence>
<dbReference type="STRING" id="376730.SAMN04487906_1929"/>
<gene>
    <name evidence="11" type="ORF">P278_07640</name>
</gene>
<keyword evidence="12" id="KW-1185">Reference proteome</keyword>
<dbReference type="GO" id="GO:0008408">
    <property type="term" value="F:3'-5' exonuclease activity"/>
    <property type="evidence" value="ECO:0007669"/>
    <property type="project" value="InterPro"/>
</dbReference>
<evidence type="ECO:0000256" key="1">
    <source>
        <dbReference type="ARBA" id="ARBA00012417"/>
    </source>
</evidence>
<dbReference type="RefSeq" id="WP_038262616.1">
    <property type="nucleotide sequence ID" value="NZ_AYXY01000013.1"/>
</dbReference>
<dbReference type="InterPro" id="IPR040982">
    <property type="entry name" value="DNA_pol3_finger"/>
</dbReference>
<evidence type="ECO:0000313" key="11">
    <source>
        <dbReference type="EMBL" id="ETN96253.1"/>
    </source>
</evidence>
<dbReference type="Gene3D" id="1.10.150.870">
    <property type="match status" value="1"/>
</dbReference>
<dbReference type="NCBIfam" id="TIGR00594">
    <property type="entry name" value="polc"/>
    <property type="match status" value="1"/>
</dbReference>
<keyword evidence="4" id="KW-0235">DNA replication</keyword>
<keyword evidence="5" id="KW-0239">DNA-directed DNA polymerase</keyword>
<dbReference type="SUPFAM" id="SSF89550">
    <property type="entry name" value="PHP domain-like"/>
    <property type="match status" value="2"/>
</dbReference>
<feature type="domain" description="DNA polymerase helix-hairpin-helix motif" evidence="9">
    <location>
        <begin position="736"/>
        <end position="817"/>
    </location>
</feature>
<dbReference type="PATRIC" id="fig|1286632.3.peg.762"/>
<comment type="catalytic activity">
    <reaction evidence="6">
        <text>DNA(n) + a 2'-deoxyribonucleoside 5'-triphosphate = DNA(n+1) + diphosphate</text>
        <dbReference type="Rhea" id="RHEA:22508"/>
        <dbReference type="Rhea" id="RHEA-COMP:17339"/>
        <dbReference type="Rhea" id="RHEA-COMP:17340"/>
        <dbReference type="ChEBI" id="CHEBI:33019"/>
        <dbReference type="ChEBI" id="CHEBI:61560"/>
        <dbReference type="ChEBI" id="CHEBI:173112"/>
        <dbReference type="EC" id="2.7.7.7"/>
    </reaction>
</comment>
<sequence length="984" mass="114429">MYLNCHSYYSLRFGTFSEVELLELARENHVTQLALTDINNTSACLNFIRKAESYGIKPLVGVDFRNGVDQQFVGIARNNHGFKQLNDLLSAHLHTEKLIPQQAPELSDVFIVYPFEKVLLNEMDTFKPYEYIGISVKDLRKLPFSKYITYKDRLVVQQPVTFRNKRDYNAHRLLRAIDNNTLLSKLQAEEQANEDEKMYPVENLYQAFKEYPFILENTDQLLKQCSINFDFSAGKQSQNQQTYTRSKEEDYLLLEKLCLAQMDYRYPDEQDAAIERMRKELELIRKMEYVSYFLINYDIISYARSKGYFHVGRGSGANSIVAYLLGITDVDPLELDLYFERFMNLFRSTPPDFDIDFSWRDREDVTRYIFDRFPNVALMGTYVTFKYKGVVRELGKVFGLPKEDIDRLSDGQFKLNELDELSELVLRYGTLIEGMPNYISVHSSGILISEYSLQHFCATFLPPKGFATVQIDMHIAEDVGLYKYDVLGQRGLAKIKETLQIIAYNQPDNNTFDIHNVKQFKTDVKVNTMLSRGQCMGCFYVESPAMRMLISKLKVDNYLGLVAASSIIRPGVSQSGMMREYILRHHKPERIKQAHPVLLQIMPDTYGVMVYQEDVIKVAHHFAGLSLGEADVLRRGMSGKYRSRDEFKAVEEKFIDNCRKRGYDDKVTKEVWKQIESFAGYAFAKGHSASYAVESYQSLFLRAYYPLEYMVAVLNNGGGFYRPEIYIHEARMLGAIVHAPCINRSSMENKIYGKHIYLGFGYLKDLEQRSCIRILKERTHGAFTSLEDFIERVTISIDQLSILIRIGAFRFTGVDKYELLWKAHFSLGHIQRFEDQYQLFKVRQNNYEVPVLQTTKLEEAFEQIELLGFTLCSPFDLLLEEPKNNRITNDFQQYLNKHIDIYGYLVTTKRSTTQNGNQMYFATFIDQIGEVFDVVLFPQIAAKNKFRGKGIYRIYGKVVSEFGYLSLEVVKMKKEDYIQDPRFQ</sequence>
<evidence type="ECO:0000259" key="7">
    <source>
        <dbReference type="Pfam" id="PF02811"/>
    </source>
</evidence>
<dbReference type="InterPro" id="IPR004013">
    <property type="entry name" value="PHP_dom"/>
</dbReference>
<keyword evidence="2 11" id="KW-0808">Transferase</keyword>
<evidence type="ECO:0000256" key="2">
    <source>
        <dbReference type="ARBA" id="ARBA00022679"/>
    </source>
</evidence>
<dbReference type="Proteomes" id="UP000018850">
    <property type="component" value="Unassembled WGS sequence"/>
</dbReference>
<evidence type="ECO:0000313" key="12">
    <source>
        <dbReference type="Proteomes" id="UP000018850"/>
    </source>
</evidence>
<evidence type="ECO:0000256" key="3">
    <source>
        <dbReference type="ARBA" id="ARBA00022695"/>
    </source>
</evidence>
<reference evidence="11 12" key="2">
    <citation type="journal article" date="2016" name="Genome Announc.">
        <title>Draft Genome Sequence of Zhouia amylolytica AD3, Isolated from Tidal Flat Sediment.</title>
        <authorList>
            <person name="Jia B."/>
            <person name="Jin H.M."/>
            <person name="Lee H.J."/>
            <person name="Jeon C.O."/>
        </authorList>
    </citation>
    <scope>NUCLEOTIDE SEQUENCE [LARGE SCALE GENOMIC DNA]</scope>
    <source>
        <strain evidence="11 12">AD3</strain>
    </source>
</reference>
<organism evidence="11 12">
    <name type="scientific">Zhouia amylolytica AD3</name>
    <dbReference type="NCBI Taxonomy" id="1286632"/>
    <lineage>
        <taxon>Bacteria</taxon>
        <taxon>Pseudomonadati</taxon>
        <taxon>Bacteroidota</taxon>
        <taxon>Flavobacteriia</taxon>
        <taxon>Flavobacteriales</taxon>
        <taxon>Flavobacteriaceae</taxon>
        <taxon>Zhouia</taxon>
    </lineage>
</organism>
<dbReference type="Pfam" id="PF17657">
    <property type="entry name" value="DNA_pol3_finger"/>
    <property type="match status" value="1"/>
</dbReference>
<dbReference type="CDD" id="cd04485">
    <property type="entry name" value="DnaE_OBF"/>
    <property type="match status" value="1"/>
</dbReference>
<dbReference type="Pfam" id="PF02811">
    <property type="entry name" value="PHP"/>
    <property type="match status" value="1"/>
</dbReference>
<dbReference type="eggNOG" id="COG0587">
    <property type="taxonomic scope" value="Bacteria"/>
</dbReference>
<evidence type="ECO:0000256" key="4">
    <source>
        <dbReference type="ARBA" id="ARBA00022705"/>
    </source>
</evidence>
<accession>W2UQI3</accession>
<dbReference type="InterPro" id="IPR016195">
    <property type="entry name" value="Pol/histidinol_Pase-like"/>
</dbReference>
<dbReference type="EMBL" id="AYXY01000013">
    <property type="protein sequence ID" value="ETN96253.1"/>
    <property type="molecule type" value="Genomic_DNA"/>
</dbReference>
<dbReference type="GO" id="GO:0003887">
    <property type="term" value="F:DNA-directed DNA polymerase activity"/>
    <property type="evidence" value="ECO:0007669"/>
    <property type="project" value="UniProtKB-KW"/>
</dbReference>
<evidence type="ECO:0000259" key="9">
    <source>
        <dbReference type="Pfam" id="PF14579"/>
    </source>
</evidence>
<evidence type="ECO:0000259" key="10">
    <source>
        <dbReference type="Pfam" id="PF17657"/>
    </source>
</evidence>
<dbReference type="PANTHER" id="PTHR32294">
    <property type="entry name" value="DNA POLYMERASE III SUBUNIT ALPHA"/>
    <property type="match status" value="1"/>
</dbReference>
<feature type="domain" description="PHP" evidence="7">
    <location>
        <begin position="3"/>
        <end position="96"/>
    </location>
</feature>
<dbReference type="Pfam" id="PF14579">
    <property type="entry name" value="HHH_6"/>
    <property type="match status" value="1"/>
</dbReference>
<dbReference type="EC" id="2.7.7.7" evidence="1"/>
<dbReference type="AlphaFoldDB" id="W2UQI3"/>
<feature type="domain" description="Bacterial DNA polymerase III alpha subunit NTPase" evidence="8">
    <location>
        <begin position="254"/>
        <end position="488"/>
    </location>
</feature>
<dbReference type="GO" id="GO:0006260">
    <property type="term" value="P:DNA replication"/>
    <property type="evidence" value="ECO:0007669"/>
    <property type="project" value="UniProtKB-KW"/>
</dbReference>
<dbReference type="Pfam" id="PF07733">
    <property type="entry name" value="DNA_pol3_alpha"/>
    <property type="match status" value="1"/>
</dbReference>
<comment type="caution">
    <text evidence="11">The sequence shown here is derived from an EMBL/GenBank/DDBJ whole genome shotgun (WGS) entry which is preliminary data.</text>
</comment>
<keyword evidence="3 11" id="KW-0548">Nucleotidyltransferase</keyword>
<dbReference type="InterPro" id="IPR029460">
    <property type="entry name" value="DNAPol_HHH"/>
</dbReference>
<dbReference type="InterPro" id="IPR004805">
    <property type="entry name" value="DnaE2/DnaE/PolC"/>
</dbReference>
<reference evidence="12" key="1">
    <citation type="submission" date="2013-11" db="EMBL/GenBank/DDBJ databases">
        <title>Draft genome sequence from a member of Zhouia, isolated tidal flat.</title>
        <authorList>
            <person name="Jin H."/>
            <person name="Jeon C.O."/>
        </authorList>
    </citation>
    <scope>NUCLEOTIDE SEQUENCE [LARGE SCALE GENOMIC DNA]</scope>
    <source>
        <strain evidence="12">AD3</strain>
    </source>
</reference>
<name>W2UQI3_9FLAO</name>